<dbReference type="Pfam" id="PF03441">
    <property type="entry name" value="FAD_binding_7"/>
    <property type="match status" value="1"/>
</dbReference>
<dbReference type="GO" id="GO:0005737">
    <property type="term" value="C:cytoplasm"/>
    <property type="evidence" value="ECO:0007669"/>
    <property type="project" value="TreeGrafter"/>
</dbReference>
<dbReference type="AlphaFoldDB" id="A0A830HNW4"/>
<dbReference type="PROSITE" id="PS51645">
    <property type="entry name" value="PHR_CRY_ALPHA_BETA"/>
    <property type="match status" value="1"/>
</dbReference>
<keyword evidence="2 4" id="KW-0285">Flavoprotein</keyword>
<reference evidence="7" key="1">
    <citation type="submission" date="2020-10" db="EMBL/GenBank/DDBJ databases">
        <title>Unveiling of a novel bifunctional photoreceptor, Dualchrome1, isolated from a cosmopolitan green alga.</title>
        <authorList>
            <person name="Suzuki S."/>
            <person name="Kawachi M."/>
        </authorList>
    </citation>
    <scope>NUCLEOTIDE SEQUENCE</scope>
    <source>
        <strain evidence="7">NIES 2893</strain>
    </source>
</reference>
<dbReference type="GO" id="GO:0043153">
    <property type="term" value="P:entrainment of circadian clock by photoperiod"/>
    <property type="evidence" value="ECO:0007669"/>
    <property type="project" value="TreeGrafter"/>
</dbReference>
<dbReference type="EMBL" id="BNJQ01000022">
    <property type="protein sequence ID" value="GHP08864.1"/>
    <property type="molecule type" value="Genomic_DNA"/>
</dbReference>
<dbReference type="InterPro" id="IPR006050">
    <property type="entry name" value="DNA_photolyase_N"/>
</dbReference>
<dbReference type="PANTHER" id="PTHR11455:SF18">
    <property type="entry name" value="SI:CH1073-390K14.1"/>
    <property type="match status" value="1"/>
</dbReference>
<dbReference type="InterPro" id="IPR036155">
    <property type="entry name" value="Crypto/Photolyase_N_sf"/>
</dbReference>
<dbReference type="Pfam" id="PF00875">
    <property type="entry name" value="DNA_photolyase"/>
    <property type="match status" value="1"/>
</dbReference>
<dbReference type="SUPFAM" id="SSF48173">
    <property type="entry name" value="Cryptochrome/photolyase FAD-binding domain"/>
    <property type="match status" value="1"/>
</dbReference>
<dbReference type="InterPro" id="IPR005101">
    <property type="entry name" value="Cryptochr/Photolyase_FAD-bd"/>
</dbReference>
<comment type="cofactor">
    <cofactor evidence="4">
        <name>FAD</name>
        <dbReference type="ChEBI" id="CHEBI:57692"/>
    </cofactor>
    <text evidence="4">Binds 1 FAD per subunit.</text>
</comment>
<evidence type="ECO:0000259" key="6">
    <source>
        <dbReference type="PROSITE" id="PS51645"/>
    </source>
</evidence>
<protein>
    <recommendedName>
        <fullName evidence="6">Photolyase/cryptochrome alpha/beta domain-containing protein</fullName>
    </recommendedName>
</protein>
<dbReference type="InterPro" id="IPR036134">
    <property type="entry name" value="Crypto/Photolyase_FAD-like_sf"/>
</dbReference>
<dbReference type="Gene3D" id="1.10.579.10">
    <property type="entry name" value="DNA Cyclobutane Dipyrimidine Photolyase, subunit A, domain 3"/>
    <property type="match status" value="1"/>
</dbReference>
<evidence type="ECO:0000256" key="4">
    <source>
        <dbReference type="PIRSR" id="PIRSR602081-1"/>
    </source>
</evidence>
<dbReference type="GO" id="GO:0071949">
    <property type="term" value="F:FAD binding"/>
    <property type="evidence" value="ECO:0007669"/>
    <property type="project" value="TreeGrafter"/>
</dbReference>
<evidence type="ECO:0000313" key="7">
    <source>
        <dbReference type="EMBL" id="GHP08864.1"/>
    </source>
</evidence>
<comment type="similarity">
    <text evidence="1">Belongs to the DNA photolyase class-1 family.</text>
</comment>
<dbReference type="Gene3D" id="1.25.40.80">
    <property type="match status" value="1"/>
</dbReference>
<dbReference type="OrthoDB" id="435881at2759"/>
<comment type="caution">
    <text evidence="7">The sequence shown here is derived from an EMBL/GenBank/DDBJ whole genome shotgun (WGS) entry which is preliminary data.</text>
</comment>
<accession>A0A830HNW4</accession>
<dbReference type="GO" id="GO:0003904">
    <property type="term" value="F:deoxyribodipyrimidine photo-lyase activity"/>
    <property type="evidence" value="ECO:0007669"/>
    <property type="project" value="TreeGrafter"/>
</dbReference>
<evidence type="ECO:0000256" key="2">
    <source>
        <dbReference type="ARBA" id="ARBA00022630"/>
    </source>
</evidence>
<evidence type="ECO:0000256" key="3">
    <source>
        <dbReference type="ARBA" id="ARBA00022827"/>
    </source>
</evidence>
<dbReference type="GO" id="GO:0005634">
    <property type="term" value="C:nucleus"/>
    <property type="evidence" value="ECO:0007669"/>
    <property type="project" value="TreeGrafter"/>
</dbReference>
<dbReference type="SUPFAM" id="SSF52425">
    <property type="entry name" value="Cryptochrome/photolyase, N-terminal domain"/>
    <property type="match status" value="2"/>
</dbReference>
<name>A0A830HNW4_9CHLO</name>
<keyword evidence="3 4" id="KW-0274">FAD</keyword>
<evidence type="ECO:0000256" key="1">
    <source>
        <dbReference type="ARBA" id="ARBA00005862"/>
    </source>
</evidence>
<feature type="region of interest" description="Disordered" evidence="5">
    <location>
        <begin position="223"/>
        <end position="254"/>
    </location>
</feature>
<dbReference type="PANTHER" id="PTHR11455">
    <property type="entry name" value="CRYPTOCHROME"/>
    <property type="match status" value="1"/>
</dbReference>
<dbReference type="Proteomes" id="UP000660262">
    <property type="component" value="Unassembled WGS sequence"/>
</dbReference>
<feature type="domain" description="Photolyase/cryptochrome alpha/beta" evidence="6">
    <location>
        <begin position="277"/>
        <end position="461"/>
    </location>
</feature>
<dbReference type="InterPro" id="IPR014729">
    <property type="entry name" value="Rossmann-like_a/b/a_fold"/>
</dbReference>
<dbReference type="InterPro" id="IPR002081">
    <property type="entry name" value="Cryptochrome/DNA_photolyase_1"/>
</dbReference>
<evidence type="ECO:0000313" key="8">
    <source>
        <dbReference type="Proteomes" id="UP000660262"/>
    </source>
</evidence>
<sequence length="1051" mass="115744">MVPGGAENKKGHGRSCERAEVFQFGVGVVDFGFGLGVSPTLSGSSVQPFLFVVPLSTTNLFFATPASVPKHVMSAASLLKACLAPDCFAYLKKTCHDLRHKRTTPQAFAHTVATISAGACEDTHNTPIAALVAELLAAMPRDKESDERDINEAIRLMQQTTRKDDDGGGDDDATATWDRQIEEIQASKGHAVSKAQAARAASARHIGDAKSAIARANKLAVKNEVRTSQTRHHPQAPPSTSSFGKAPPKPGELATRFIPTSVRHHETPVADACCENPIIVWFRVGDLRLDDNPCLYHACIAAGAPPPPPTTTLDSTALRLDQNKQLSKSARRRQKQRQQAAVHQTSRRFGRAVVPVFVLPADEEEGGWPMGGATRYYLHQSLLNLSKSLESRFGWHLVCRRADKCGGSTAVAMTRLVEELSASALYYSRAYEPWHLRADDELHRQLVARGVECRAFNSRLLYEPWEADPDASDEACWNSGYGSVRFFLNGCHRHSEHPNMPLPIPQCPPPAQRPAPSVPSCGINGLDLVILPRIPSDATPNDAGLHPLNARQRYRRSASMKTHDWGRSFFSEEAWSAGEGAALSALDEFVLGEVAEATKELVSEVAGQATATATRGGGGGGGGGGGLTAFDQKHVQVDSREAAAPASCDRHRADGNHTSRLSPHLRFGEISPRRVYWAARNALESAIDAKSSKRHGKVVTRSVATFLRRLAWRDLAYWALWRFPHMTLYSVRPWYDLQWWHVPFFEPGDVDVQAMTSGDGLPPTSVVVAVSKVAASTMRPYHTIRLSRRRNLFQAETNAHLRAWQSGTTGYPLVDAAMKELWVTGYMNNYLRHVCAGFLVEYLGIDWRFGALWFHDTLLDADVAINSAMWQNGGHSGVDQWNFVMHPVYAAKACDPEGTYVRKWIPSLARLPLEFIHAPWEAPHHIRAKCRLRLGQRTGDYPERIVTDLDARLDHSVRKVVELRSKSNLGSLFMLPDGNDALPLPETGKLARAITRVDYKVMSNVAITKQTPAMAWDARRRHTNDEGGFAAVMNDVARTRTAGIVPTMRVA</sequence>
<keyword evidence="8" id="KW-1185">Reference proteome</keyword>
<organism evidence="7 8">
    <name type="scientific">Pycnococcus provasolii</name>
    <dbReference type="NCBI Taxonomy" id="41880"/>
    <lineage>
        <taxon>Eukaryota</taxon>
        <taxon>Viridiplantae</taxon>
        <taxon>Chlorophyta</taxon>
        <taxon>Pseudoscourfieldiophyceae</taxon>
        <taxon>Pseudoscourfieldiales</taxon>
        <taxon>Pycnococcaceae</taxon>
        <taxon>Pycnococcus</taxon>
    </lineage>
</organism>
<dbReference type="PRINTS" id="PR00147">
    <property type="entry name" value="DNAPHOTLYASE"/>
</dbReference>
<gene>
    <name evidence="7" type="ORF">PPROV_000760100</name>
</gene>
<dbReference type="GO" id="GO:0032922">
    <property type="term" value="P:circadian regulation of gene expression"/>
    <property type="evidence" value="ECO:0007669"/>
    <property type="project" value="TreeGrafter"/>
</dbReference>
<dbReference type="Gene3D" id="3.40.50.620">
    <property type="entry name" value="HUPs"/>
    <property type="match status" value="1"/>
</dbReference>
<feature type="region of interest" description="Disordered" evidence="5">
    <location>
        <begin position="325"/>
        <end position="346"/>
    </location>
</feature>
<dbReference type="GO" id="GO:0003677">
    <property type="term" value="F:DNA binding"/>
    <property type="evidence" value="ECO:0007669"/>
    <property type="project" value="TreeGrafter"/>
</dbReference>
<proteinExistence type="inferred from homology"/>
<evidence type="ECO:0000256" key="5">
    <source>
        <dbReference type="SAM" id="MobiDB-lite"/>
    </source>
</evidence>
<feature type="binding site" evidence="4">
    <location>
        <begin position="860"/>
        <end position="862"/>
    </location>
    <ligand>
        <name>FAD</name>
        <dbReference type="ChEBI" id="CHEBI:57692"/>
    </ligand>
</feature>